<evidence type="ECO:0000313" key="6">
    <source>
        <dbReference type="Proteomes" id="UP000295511"/>
    </source>
</evidence>
<dbReference type="EMBL" id="SMRU01000023">
    <property type="protein sequence ID" value="TDF92453.1"/>
    <property type="molecule type" value="Genomic_DNA"/>
</dbReference>
<dbReference type="Gene3D" id="1.10.10.10">
    <property type="entry name" value="Winged helix-like DNA-binding domain superfamily/Winged helix DNA-binding domain"/>
    <property type="match status" value="1"/>
</dbReference>
<dbReference type="OrthoDB" id="9784718at2"/>
<protein>
    <submittedName>
        <fullName evidence="5">FadR family transcriptional regulator</fullName>
    </submittedName>
</protein>
<dbReference type="Pfam" id="PF07729">
    <property type="entry name" value="FCD"/>
    <property type="match status" value="1"/>
</dbReference>
<dbReference type="InterPro" id="IPR008920">
    <property type="entry name" value="TF_FadR/GntR_C"/>
</dbReference>
<dbReference type="PROSITE" id="PS50949">
    <property type="entry name" value="HTH_GNTR"/>
    <property type="match status" value="1"/>
</dbReference>
<keyword evidence="1" id="KW-0805">Transcription regulation</keyword>
<proteinExistence type="predicted"/>
<keyword evidence="3" id="KW-0804">Transcription</keyword>
<dbReference type="SMART" id="SM00345">
    <property type="entry name" value="HTH_GNTR"/>
    <property type="match status" value="1"/>
</dbReference>
<dbReference type="RefSeq" id="WP_133205642.1">
    <property type="nucleotide sequence ID" value="NZ_SMRU01000023.1"/>
</dbReference>
<dbReference type="GO" id="GO:0003677">
    <property type="term" value="F:DNA binding"/>
    <property type="evidence" value="ECO:0007669"/>
    <property type="project" value="UniProtKB-KW"/>
</dbReference>
<evidence type="ECO:0000259" key="4">
    <source>
        <dbReference type="PROSITE" id="PS50949"/>
    </source>
</evidence>
<reference evidence="5 6" key="1">
    <citation type="submission" date="2019-03" db="EMBL/GenBank/DDBJ databases">
        <title>Whole genome sequence of Arthrobacter sp JH1-1.</title>
        <authorList>
            <person name="Trinh H.N."/>
        </authorList>
    </citation>
    <scope>NUCLEOTIDE SEQUENCE [LARGE SCALE GENOMIC DNA]</scope>
    <source>
        <strain evidence="5 6">JH1-1</strain>
    </source>
</reference>
<accession>A0A4R5KB32</accession>
<organism evidence="5 6">
    <name type="scientific">Arthrobacter terricola</name>
    <dbReference type="NCBI Taxonomy" id="2547396"/>
    <lineage>
        <taxon>Bacteria</taxon>
        <taxon>Bacillati</taxon>
        <taxon>Actinomycetota</taxon>
        <taxon>Actinomycetes</taxon>
        <taxon>Micrococcales</taxon>
        <taxon>Micrococcaceae</taxon>
        <taxon>Arthrobacter</taxon>
    </lineage>
</organism>
<evidence type="ECO:0000313" key="5">
    <source>
        <dbReference type="EMBL" id="TDF92453.1"/>
    </source>
</evidence>
<dbReference type="InterPro" id="IPR000524">
    <property type="entry name" value="Tscrpt_reg_HTH_GntR"/>
</dbReference>
<keyword evidence="6" id="KW-1185">Reference proteome</keyword>
<dbReference type="AlphaFoldDB" id="A0A4R5KB32"/>
<comment type="caution">
    <text evidence="5">The sequence shown here is derived from an EMBL/GenBank/DDBJ whole genome shotgun (WGS) entry which is preliminary data.</text>
</comment>
<evidence type="ECO:0000256" key="2">
    <source>
        <dbReference type="ARBA" id="ARBA00023125"/>
    </source>
</evidence>
<dbReference type="Pfam" id="PF00392">
    <property type="entry name" value="GntR"/>
    <property type="match status" value="1"/>
</dbReference>
<dbReference type="CDD" id="cd07377">
    <property type="entry name" value="WHTH_GntR"/>
    <property type="match status" value="1"/>
</dbReference>
<dbReference type="Proteomes" id="UP000295511">
    <property type="component" value="Unassembled WGS sequence"/>
</dbReference>
<feature type="domain" description="HTH gntR-type" evidence="4">
    <location>
        <begin position="9"/>
        <end position="79"/>
    </location>
</feature>
<dbReference type="InterPro" id="IPR036388">
    <property type="entry name" value="WH-like_DNA-bd_sf"/>
</dbReference>
<dbReference type="PANTHER" id="PTHR43537:SF24">
    <property type="entry name" value="GLUCONATE OPERON TRANSCRIPTIONAL REPRESSOR"/>
    <property type="match status" value="1"/>
</dbReference>
<dbReference type="PRINTS" id="PR00035">
    <property type="entry name" value="HTHGNTR"/>
</dbReference>
<evidence type="ECO:0000256" key="3">
    <source>
        <dbReference type="ARBA" id="ARBA00023163"/>
    </source>
</evidence>
<sequence>MTVEVPSSTSVPEGIIDHLKGRIGRGELNPGDRLAPERQLAESLGVGRVSLREALRKLQEDGYLEVRRGKTGGTFVTDLDKPMAEWRKQMVARVGELDDITELRLAIETHAAALAAERRSDDDLKKLKAAITQQSQAANRGEFRQADSAFHEIIGGASGSVRLAQAARQARGEFFVPVEIGKYEDPVEADAQQHMAIYEAIRDGDAPRACQEMSRHINYTRTMLRRFVDGLMSNDPA</sequence>
<dbReference type="InterPro" id="IPR011711">
    <property type="entry name" value="GntR_C"/>
</dbReference>
<dbReference type="PANTHER" id="PTHR43537">
    <property type="entry name" value="TRANSCRIPTIONAL REGULATOR, GNTR FAMILY"/>
    <property type="match status" value="1"/>
</dbReference>
<dbReference type="SUPFAM" id="SSF48008">
    <property type="entry name" value="GntR ligand-binding domain-like"/>
    <property type="match status" value="1"/>
</dbReference>
<evidence type="ECO:0000256" key="1">
    <source>
        <dbReference type="ARBA" id="ARBA00023015"/>
    </source>
</evidence>
<dbReference type="Gene3D" id="1.20.120.530">
    <property type="entry name" value="GntR ligand-binding domain-like"/>
    <property type="match status" value="1"/>
</dbReference>
<gene>
    <name evidence="5" type="ORF">E1809_18115</name>
</gene>
<name>A0A4R5KB32_9MICC</name>
<dbReference type="SUPFAM" id="SSF46785">
    <property type="entry name" value="Winged helix' DNA-binding domain"/>
    <property type="match status" value="1"/>
</dbReference>
<dbReference type="GO" id="GO:0003700">
    <property type="term" value="F:DNA-binding transcription factor activity"/>
    <property type="evidence" value="ECO:0007669"/>
    <property type="project" value="InterPro"/>
</dbReference>
<dbReference type="SMART" id="SM00895">
    <property type="entry name" value="FCD"/>
    <property type="match status" value="1"/>
</dbReference>
<dbReference type="InterPro" id="IPR036390">
    <property type="entry name" value="WH_DNA-bd_sf"/>
</dbReference>
<keyword evidence="2" id="KW-0238">DNA-binding</keyword>